<evidence type="ECO:0008006" key="16">
    <source>
        <dbReference type="Google" id="ProtNLM"/>
    </source>
</evidence>
<feature type="transmembrane region" description="Helical" evidence="13">
    <location>
        <begin position="160"/>
        <end position="182"/>
    </location>
</feature>
<dbReference type="NCBIfam" id="TIGR00813">
    <property type="entry name" value="sss"/>
    <property type="match status" value="1"/>
</dbReference>
<evidence type="ECO:0000313" key="14">
    <source>
        <dbReference type="EMBL" id="KAK3758031.1"/>
    </source>
</evidence>
<dbReference type="InterPro" id="IPR051163">
    <property type="entry name" value="Sodium:Solute_Symporter_SSF"/>
</dbReference>
<evidence type="ECO:0000256" key="7">
    <source>
        <dbReference type="ARBA" id="ARBA00023053"/>
    </source>
</evidence>
<keyword evidence="5 13" id="KW-0812">Transmembrane</keyword>
<dbReference type="InterPro" id="IPR038377">
    <property type="entry name" value="Na/Glc_symporter_sf"/>
</dbReference>
<evidence type="ECO:0000256" key="1">
    <source>
        <dbReference type="ARBA" id="ARBA00004651"/>
    </source>
</evidence>
<keyword evidence="8" id="KW-0406">Ion transport</keyword>
<feature type="compositionally biased region" description="Basic and acidic residues" evidence="12">
    <location>
        <begin position="625"/>
        <end position="639"/>
    </location>
</feature>
<feature type="transmembrane region" description="Helical" evidence="13">
    <location>
        <begin position="238"/>
        <end position="258"/>
    </location>
</feature>
<dbReference type="InterPro" id="IPR001734">
    <property type="entry name" value="Na/solute_symporter"/>
</dbReference>
<dbReference type="Pfam" id="PF00474">
    <property type="entry name" value="SSF"/>
    <property type="match status" value="1"/>
</dbReference>
<comment type="similarity">
    <text evidence="2 11">Belongs to the sodium:solute symporter (SSF) (TC 2.A.21) family.</text>
</comment>
<dbReference type="PANTHER" id="PTHR42985">
    <property type="entry name" value="SODIUM-COUPLED MONOCARBOXYLATE TRANSPORTER"/>
    <property type="match status" value="1"/>
</dbReference>
<proteinExistence type="inferred from homology"/>
<keyword evidence="9 13" id="KW-0472">Membrane</keyword>
<feature type="region of interest" description="Disordered" evidence="12">
    <location>
        <begin position="596"/>
        <end position="639"/>
    </location>
</feature>
<evidence type="ECO:0000256" key="2">
    <source>
        <dbReference type="ARBA" id="ARBA00006434"/>
    </source>
</evidence>
<evidence type="ECO:0000256" key="3">
    <source>
        <dbReference type="ARBA" id="ARBA00022448"/>
    </source>
</evidence>
<dbReference type="PROSITE" id="PS50283">
    <property type="entry name" value="NA_SOLUT_SYMP_3"/>
    <property type="match status" value="1"/>
</dbReference>
<feature type="transmembrane region" description="Helical" evidence="13">
    <location>
        <begin position="546"/>
        <end position="565"/>
    </location>
</feature>
<dbReference type="Gene3D" id="1.20.1730.10">
    <property type="entry name" value="Sodium/glucose cotransporter"/>
    <property type="match status" value="1"/>
</dbReference>
<name>A0AAE0YWN1_9GAST</name>
<dbReference type="Proteomes" id="UP001283361">
    <property type="component" value="Unassembled WGS sequence"/>
</dbReference>
<feature type="transmembrane region" description="Helical" evidence="13">
    <location>
        <begin position="85"/>
        <end position="107"/>
    </location>
</feature>
<keyword evidence="4" id="KW-1003">Cell membrane</keyword>
<evidence type="ECO:0000256" key="4">
    <source>
        <dbReference type="ARBA" id="ARBA00022475"/>
    </source>
</evidence>
<comment type="subcellular location">
    <subcellularLocation>
        <location evidence="1">Cell membrane</location>
        <topology evidence="1">Multi-pass membrane protein</topology>
    </subcellularLocation>
</comment>
<evidence type="ECO:0000256" key="6">
    <source>
        <dbReference type="ARBA" id="ARBA00022989"/>
    </source>
</evidence>
<comment type="caution">
    <text evidence="14">The sequence shown here is derived from an EMBL/GenBank/DDBJ whole genome shotgun (WGS) entry which is preliminary data.</text>
</comment>
<evidence type="ECO:0000256" key="12">
    <source>
        <dbReference type="SAM" id="MobiDB-lite"/>
    </source>
</evidence>
<dbReference type="GO" id="GO:0005886">
    <property type="term" value="C:plasma membrane"/>
    <property type="evidence" value="ECO:0007669"/>
    <property type="project" value="UniProtKB-SubCell"/>
</dbReference>
<feature type="compositionally biased region" description="Basic and acidic residues" evidence="12">
    <location>
        <begin position="608"/>
        <end position="618"/>
    </location>
</feature>
<organism evidence="14 15">
    <name type="scientific">Elysia crispata</name>
    <name type="common">lettuce slug</name>
    <dbReference type="NCBI Taxonomy" id="231223"/>
    <lineage>
        <taxon>Eukaryota</taxon>
        <taxon>Metazoa</taxon>
        <taxon>Spiralia</taxon>
        <taxon>Lophotrochozoa</taxon>
        <taxon>Mollusca</taxon>
        <taxon>Gastropoda</taxon>
        <taxon>Heterobranchia</taxon>
        <taxon>Euthyneura</taxon>
        <taxon>Panpulmonata</taxon>
        <taxon>Sacoglossa</taxon>
        <taxon>Placobranchoidea</taxon>
        <taxon>Plakobranchidae</taxon>
        <taxon>Elysia</taxon>
    </lineage>
</organism>
<sequence>MTFVQDVSLIGWDYLVMAIIIAFPVFVSAWYAFRDKNKLTRSEYLLGGQRMNLIPVAMSLFVTFQSAVSLIGAPGEIYSFGTSYLLIYIGISLSYVVSAWTIVPLVYPLEVTSIYQYLDMRFQSKTLTGLITGIAAARLICYMAIALLAPALALQASVDLPLWLSILVVGGVCTLYTSVGGIKSVIWTDAFQTVIVFAGIFACIIKGSTMVGGFRNAWSIADEGGRVIFDKFKPDPRIRMTFWGTCIGGIFMWLNMAFDQSSLQRIRSMKSVQAARVSTLLNIPFTLLYGFLLLNVGIVLYAYFSHIECDPLKSGAISNKNQLAPYFVLHSMSDITGMAGFYLATLFCGSLSTLSSGINALAAILVEGVLPLCSYRPTERRATILTKFTVAGVGVATVGLAFIAQYMWGPVTQMVGSINGSFGSPVVGVFLLASMVPWANKYGVATGVTTSVAFMLTLTLGGQAFGALPRPLPPAPISGCYLFNDTVQNDTSSSKSIFDQSRLLNLTDNTNYTFPNSTAAGTTQMPPGVSSKYDAKFFLFDISYEWYTVLGTLVCMAVGLLVSFLTRHTVTKSDKPDPELILHFCRRFWITRGYTSMRPETPTEPPEGQEKKHLETKKNVQVKNGRKDLHTDSLRDEKL</sequence>
<evidence type="ECO:0000256" key="10">
    <source>
        <dbReference type="ARBA" id="ARBA00023201"/>
    </source>
</evidence>
<keyword evidence="6 13" id="KW-1133">Transmembrane helix</keyword>
<feature type="transmembrane region" description="Helical" evidence="13">
    <location>
        <begin position="12"/>
        <end position="33"/>
    </location>
</feature>
<keyword evidence="15" id="KW-1185">Reference proteome</keyword>
<dbReference type="EMBL" id="JAWDGP010005301">
    <property type="protein sequence ID" value="KAK3758031.1"/>
    <property type="molecule type" value="Genomic_DNA"/>
</dbReference>
<gene>
    <name evidence="14" type="ORF">RRG08_006612</name>
</gene>
<feature type="transmembrane region" description="Helical" evidence="13">
    <location>
        <begin position="53"/>
        <end position="73"/>
    </location>
</feature>
<dbReference type="GO" id="GO:0015293">
    <property type="term" value="F:symporter activity"/>
    <property type="evidence" value="ECO:0007669"/>
    <property type="project" value="TreeGrafter"/>
</dbReference>
<evidence type="ECO:0000256" key="8">
    <source>
        <dbReference type="ARBA" id="ARBA00023065"/>
    </source>
</evidence>
<feature type="transmembrane region" description="Helical" evidence="13">
    <location>
        <begin position="384"/>
        <end position="408"/>
    </location>
</feature>
<evidence type="ECO:0000313" key="15">
    <source>
        <dbReference type="Proteomes" id="UP001283361"/>
    </source>
</evidence>
<dbReference type="PANTHER" id="PTHR42985:SF40">
    <property type="entry name" value="LD47995P-RELATED"/>
    <property type="match status" value="1"/>
</dbReference>
<feature type="transmembrane region" description="Helical" evidence="13">
    <location>
        <begin position="194"/>
        <end position="218"/>
    </location>
</feature>
<feature type="transmembrane region" description="Helical" evidence="13">
    <location>
        <begin position="279"/>
        <end position="304"/>
    </location>
</feature>
<keyword evidence="3" id="KW-0813">Transport</keyword>
<keyword evidence="10" id="KW-0739">Sodium transport</keyword>
<feature type="transmembrane region" description="Helical" evidence="13">
    <location>
        <begin position="442"/>
        <end position="465"/>
    </location>
</feature>
<reference evidence="14" key="1">
    <citation type="journal article" date="2023" name="G3 (Bethesda)">
        <title>A reference genome for the long-term kleptoplast-retaining sea slug Elysia crispata morphotype clarki.</title>
        <authorList>
            <person name="Eastman K.E."/>
            <person name="Pendleton A.L."/>
            <person name="Shaikh M.A."/>
            <person name="Suttiyut T."/>
            <person name="Ogas R."/>
            <person name="Tomko P."/>
            <person name="Gavelis G."/>
            <person name="Widhalm J.R."/>
            <person name="Wisecaver J.H."/>
        </authorList>
    </citation>
    <scope>NUCLEOTIDE SEQUENCE</scope>
    <source>
        <strain evidence="14">ECLA1</strain>
    </source>
</reference>
<feature type="transmembrane region" description="Helical" evidence="13">
    <location>
        <begin position="339"/>
        <end position="372"/>
    </location>
</feature>
<feature type="transmembrane region" description="Helical" evidence="13">
    <location>
        <begin position="414"/>
        <end position="435"/>
    </location>
</feature>
<evidence type="ECO:0000256" key="11">
    <source>
        <dbReference type="RuleBase" id="RU362091"/>
    </source>
</evidence>
<evidence type="ECO:0000256" key="13">
    <source>
        <dbReference type="SAM" id="Phobius"/>
    </source>
</evidence>
<keyword evidence="7" id="KW-0915">Sodium</keyword>
<evidence type="ECO:0000256" key="9">
    <source>
        <dbReference type="ARBA" id="ARBA00023136"/>
    </source>
</evidence>
<accession>A0AAE0YWN1</accession>
<dbReference type="AlphaFoldDB" id="A0AAE0YWN1"/>
<evidence type="ECO:0000256" key="5">
    <source>
        <dbReference type="ARBA" id="ARBA00022692"/>
    </source>
</evidence>
<dbReference type="GO" id="GO:0006814">
    <property type="term" value="P:sodium ion transport"/>
    <property type="evidence" value="ECO:0007669"/>
    <property type="project" value="UniProtKB-KW"/>
</dbReference>
<protein>
    <recommendedName>
        <fullName evidence="16">Sodium-coupled monocarboxylate transporter 1</fullName>
    </recommendedName>
</protein>
<feature type="transmembrane region" description="Helical" evidence="13">
    <location>
        <begin position="127"/>
        <end position="154"/>
    </location>
</feature>